<dbReference type="InterPro" id="IPR025151">
    <property type="entry name" value="ELYS_dom"/>
</dbReference>
<evidence type="ECO:0000313" key="7">
    <source>
        <dbReference type="Proteomes" id="UP000265100"/>
    </source>
</evidence>
<feature type="domain" description="ELYS beta-propeller" evidence="5">
    <location>
        <begin position="1"/>
        <end position="489"/>
    </location>
</feature>
<evidence type="ECO:0000256" key="1">
    <source>
        <dbReference type="ARBA" id="ARBA00004123"/>
    </source>
</evidence>
<evidence type="ECO:0000259" key="4">
    <source>
        <dbReference type="Pfam" id="PF13934"/>
    </source>
</evidence>
<feature type="compositionally biased region" description="Acidic residues" evidence="3">
    <location>
        <begin position="1589"/>
        <end position="1599"/>
    </location>
</feature>
<dbReference type="Ensembl" id="ENSACLT00000062136.1">
    <property type="protein sequence ID" value="ENSACLP00000055475.1"/>
    <property type="gene ID" value="ENSACLG00000010877.2"/>
</dbReference>
<feature type="region of interest" description="Disordered" evidence="3">
    <location>
        <begin position="1069"/>
        <end position="1101"/>
    </location>
</feature>
<reference evidence="7" key="2">
    <citation type="submission" date="2023-03" db="EMBL/GenBank/DDBJ databases">
        <authorList>
            <consortium name="Wellcome Sanger Institute Data Sharing"/>
        </authorList>
    </citation>
    <scope>NUCLEOTIDE SEQUENCE [LARGE SCALE GENOMIC DNA]</scope>
</reference>
<feature type="domain" description="ELYS-like" evidence="4">
    <location>
        <begin position="720"/>
        <end position="942"/>
    </location>
</feature>
<keyword evidence="2" id="KW-0539">Nucleus</keyword>
<evidence type="ECO:0000256" key="3">
    <source>
        <dbReference type="SAM" id="MobiDB-lite"/>
    </source>
</evidence>
<organism evidence="6 7">
    <name type="scientific">Astatotilapia calliptera</name>
    <name type="common">Eastern happy</name>
    <name type="synonym">Chromis callipterus</name>
    <dbReference type="NCBI Taxonomy" id="8154"/>
    <lineage>
        <taxon>Eukaryota</taxon>
        <taxon>Metazoa</taxon>
        <taxon>Chordata</taxon>
        <taxon>Craniata</taxon>
        <taxon>Vertebrata</taxon>
        <taxon>Euteleostomi</taxon>
        <taxon>Actinopterygii</taxon>
        <taxon>Neopterygii</taxon>
        <taxon>Teleostei</taxon>
        <taxon>Neoteleostei</taxon>
        <taxon>Acanthomorphata</taxon>
        <taxon>Ovalentaria</taxon>
        <taxon>Cichlomorphae</taxon>
        <taxon>Cichliformes</taxon>
        <taxon>Cichlidae</taxon>
        <taxon>African cichlids</taxon>
        <taxon>Pseudocrenilabrinae</taxon>
        <taxon>Haplochromini</taxon>
        <taxon>Astatotilapia</taxon>
    </lineage>
</organism>
<feature type="compositionally biased region" description="Polar residues" evidence="3">
    <location>
        <begin position="1604"/>
        <end position="1614"/>
    </location>
</feature>
<gene>
    <name evidence="6" type="primary">AHCTF1</name>
</gene>
<dbReference type="Proteomes" id="UP000265100">
    <property type="component" value="Chromosome 1"/>
</dbReference>
<feature type="region of interest" description="Disordered" evidence="3">
    <location>
        <begin position="1763"/>
        <end position="1804"/>
    </location>
</feature>
<feature type="compositionally biased region" description="Polar residues" evidence="3">
    <location>
        <begin position="1162"/>
        <end position="1182"/>
    </location>
</feature>
<dbReference type="Pfam" id="PF16687">
    <property type="entry name" value="ELYS-bb"/>
    <property type="match status" value="1"/>
</dbReference>
<reference evidence="6" key="3">
    <citation type="submission" date="2025-08" db="UniProtKB">
        <authorList>
            <consortium name="Ensembl"/>
        </authorList>
    </citation>
    <scope>IDENTIFICATION</scope>
</reference>
<dbReference type="InterPro" id="IPR032040">
    <property type="entry name" value="ELYS-bb"/>
</dbReference>
<dbReference type="PANTHER" id="PTHR21583">
    <property type="entry name" value="ELYS PROTEIN"/>
    <property type="match status" value="1"/>
</dbReference>
<dbReference type="PANTHER" id="PTHR21583:SF8">
    <property type="entry name" value="PROTEIN ELYS"/>
    <property type="match status" value="1"/>
</dbReference>
<evidence type="ECO:0000313" key="6">
    <source>
        <dbReference type="Ensembl" id="ENSACLP00000055475.1"/>
    </source>
</evidence>
<dbReference type="GO" id="GO:0005634">
    <property type="term" value="C:nucleus"/>
    <property type="evidence" value="ECO:0007669"/>
    <property type="project" value="UniProtKB-SubCell"/>
</dbReference>
<name>A0AAX7TGL0_ASTCA</name>
<proteinExistence type="predicted"/>
<feature type="compositionally biased region" description="Basic and acidic residues" evidence="3">
    <location>
        <begin position="1697"/>
        <end position="1706"/>
    </location>
</feature>
<feature type="region of interest" description="Disordered" evidence="3">
    <location>
        <begin position="1465"/>
        <end position="1742"/>
    </location>
</feature>
<comment type="subcellular location">
    <subcellularLocation>
        <location evidence="1">Nucleus</location>
    </subcellularLocation>
</comment>
<evidence type="ECO:0000256" key="2">
    <source>
        <dbReference type="ARBA" id="ARBA00023242"/>
    </source>
</evidence>
<reference evidence="6 7" key="1">
    <citation type="submission" date="2018-05" db="EMBL/GenBank/DDBJ databases">
        <authorList>
            <person name="Datahose"/>
        </authorList>
    </citation>
    <scope>NUCLEOTIDE SEQUENCE</scope>
</reference>
<accession>A0AAX7TGL0</accession>
<dbReference type="GeneTree" id="ENSGT00390000018900"/>
<feature type="compositionally biased region" description="Basic and acidic residues" evidence="3">
    <location>
        <begin position="1529"/>
        <end position="1540"/>
    </location>
</feature>
<feature type="region of interest" description="Disordered" evidence="3">
    <location>
        <begin position="1162"/>
        <end position="1184"/>
    </location>
</feature>
<feature type="compositionally biased region" description="Polar residues" evidence="3">
    <location>
        <begin position="1557"/>
        <end position="1572"/>
    </location>
</feature>
<dbReference type="InterPro" id="IPR052620">
    <property type="entry name" value="ELYS/MEL-28_NucAsmblyFactor"/>
</dbReference>
<keyword evidence="7" id="KW-1185">Reference proteome</keyword>
<reference evidence="6" key="4">
    <citation type="submission" date="2025-09" db="UniProtKB">
        <authorList>
            <consortium name="Ensembl"/>
        </authorList>
    </citation>
    <scope>IDENTIFICATION</scope>
</reference>
<evidence type="ECO:0008006" key="8">
    <source>
        <dbReference type="Google" id="ProtNLM"/>
    </source>
</evidence>
<feature type="compositionally biased region" description="Low complexity" evidence="3">
    <location>
        <begin position="1654"/>
        <end position="1671"/>
    </location>
</feature>
<protein>
    <recommendedName>
        <fullName evidence="8">AT hook containing transcription factor 1</fullName>
    </recommendedName>
</protein>
<evidence type="ECO:0000259" key="5">
    <source>
        <dbReference type="Pfam" id="PF16687"/>
    </source>
</evidence>
<dbReference type="Pfam" id="PF13934">
    <property type="entry name" value="ELYS"/>
    <property type="match status" value="1"/>
</dbReference>
<feature type="compositionally biased region" description="Basic and acidic residues" evidence="3">
    <location>
        <begin position="1465"/>
        <end position="1475"/>
    </location>
</feature>
<sequence length="1908" mass="212728">MHDLTAQVTSSLLPFSGVTVDALGEDEITLDSVLHGRFTVGRSGLAWLACGPHLEVVHAVTGERLSAYCFSGGGEHPPNVLAARDFSWLKRSGLLVGLEETEGSVLCLYDLGLSRVVKAVVIPGRITAIEPLVNYGGASTSTQHLHQGLRWFFGIAAVVTDLGHVLLVDLCLDDLSCNQSELDASDLQVVTKSPAEIPKLREVSTREGRHLCLQLNGPSGVGATALQYISRTNHLAVGFSDGYLQLWNMKTLKKEYHSQLEGGRVPVYAFTFQEPENDPRNCCYLWAIQSSQDLEGDVVTLRLLQLAFSERKCLTSGKILYEGLEYCEERYSQDLSGTAFPLRAQATNTRLLSCQTIEKFRPHPDRDDSMNEVASPDTSVSIFTWQVKAYGQGSLSTYIGVFDINRWYHAQMPDSLRTGESLQMCPYLAAWSLDPVVQMVSPHVFLDVVVHERSLSRGLPFTCPPPEQYFNPTTYNFDATCLLNSGIVHLTCSGYQKETLGFLKKAAPCSSDTISTSYSHCLMSGLLSSRLADTQPSSLSQEKQLDAILSTAVETSSLGLITGCIKQWTAEEQPGSALNLRYILDWAWNKVVQTKEELDGICSPLFDSSSNFTDPQTMQLLQHTQRLLSNLSAIFHCLLSEAQELTQKGLVGLMNKNMVSSLISKYAQVVLWFCRTGLLPEGSDDDALQISRPFYTHSVISNYYTIRREELTRGKWCADCLMIDGLVGQCGERLTNLWKRDEGGTGQYPPPTLHALLDIYLLDNIDEAAKHAIVIYLLLDVMYSFPNKDGASVESFPTAFAIPIGLIKLVQGLWLLDHHDHQSSFELLLHPAASQFHFEWQHERVLQALMCQGQQSVALRYFHVTKPAVSNTSQAKLCLSVLLHNRCLIEAWYLLRQHSNRLNMTELLGFLYESCQELGLIKELLKLPLGLNEQECLEKFLQGTGGLQNRELLMVHYLQQANYIPALQLNHTLRMNLVNERDPKLKERSNTRNTILDLYGKVLPRVQRKLAMERAKPYQHPNTIHREVSRPQPLSTITKNTAKEKVMSRAGFINNVLSKIEEVWLGKGATPQCSPANSPRAAEVPSSSSKPSSIGLPEPFLGTPITMTSKRKSRYISETESIFSILLLTLFMCFPRQRARALAASGPVFSAFTPQSILRSSLRPTPVATPSASPGRSITPPSRSKENRITFIEESESPEVEKGIRWTNGVRKKRHTWNTQNLFFPFVRLELILAEHMVDEDIEGEVVMVRLGADDGMMDPDEAVEQGLPYMELKPSTTLLVPVELVEGQHGLVDGAQMDLPELRPTVVADESHGSFSLMLDVDEDGDKGIGILPMENNLQSCDPSIQYQVMDTNEILAKPEVILLSTEDQDTTQCEEASQEEIEMVDGNYIDGTEIVQLQADFETESTEANQESDDAKKQKAAELVMLTEDHESAAVSVSVPATLEECLAAVESLAQVEAADVAVEAKDKHHPAEEREEPEENGTSAETEPITEEEELQDRKSSMEADEEKDEEIKTEKETQQIGEGSTRTDESVEEKPVKQALSLKSELDEEPVQEPTTSQRKKTPSTPTRRMTRGRMVTFISPLSEEANEPEDDREMEDTKTSTLVPASPSRTPRKGKQAKETKVPASTPRRSTRKTQPELPKEEDEEVEVMDNNTSVASTSKASSPSRRSQRVAATRTSQRTQSGSEVSTATDDEVKHEEEVTVIKPSRRTSSKIPTPSKHAASQVKTPRRSSRRITSSTEVVATPLEIVKEEHEQDEVFASPVRRSSRRTKTEASETLSTVLEKVEDKEEQLPSPGRTTRHSSQISLTVYPQVRIQKAVYNLLSPSFHLLSFSSFTQRERDAGSRCIISMVSSSITIQDPRDSQNRRSFCFDYAYWSHSGFTRDHRGIYVPEEPGGRYADQVRS</sequence>
<feature type="compositionally biased region" description="Polar residues" evidence="3">
    <location>
        <begin position="1679"/>
        <end position="1694"/>
    </location>
</feature>